<dbReference type="SUPFAM" id="SSF51120">
    <property type="entry name" value="beta-Roll"/>
    <property type="match status" value="1"/>
</dbReference>
<proteinExistence type="predicted"/>
<dbReference type="Proteomes" id="UP000198640">
    <property type="component" value="Unassembled WGS sequence"/>
</dbReference>
<evidence type="ECO:0000313" key="2">
    <source>
        <dbReference type="EMBL" id="SDY46857.1"/>
    </source>
</evidence>
<dbReference type="Pfam" id="PF00353">
    <property type="entry name" value="HemolysinCabind"/>
    <property type="match status" value="2"/>
</dbReference>
<dbReference type="PRINTS" id="PR00313">
    <property type="entry name" value="CABNDNGRPT"/>
</dbReference>
<protein>
    <recommendedName>
        <fullName evidence="1">DUF4347 domain-containing protein</fullName>
    </recommendedName>
</protein>
<dbReference type="InterPro" id="IPR011049">
    <property type="entry name" value="Serralysin-like_metalloprot_C"/>
</dbReference>
<dbReference type="InterPro" id="IPR001343">
    <property type="entry name" value="Hemolysn_Ca-bd"/>
</dbReference>
<gene>
    <name evidence="2" type="ORF">SAMN05421881_103726</name>
</gene>
<dbReference type="PROSITE" id="PS00330">
    <property type="entry name" value="HEMOLYSIN_CALCIUM"/>
    <property type="match status" value="1"/>
</dbReference>
<dbReference type="EMBL" id="FNOY01000037">
    <property type="protein sequence ID" value="SDY46857.1"/>
    <property type="molecule type" value="Genomic_DNA"/>
</dbReference>
<reference evidence="2 3" key="1">
    <citation type="submission" date="2016-10" db="EMBL/GenBank/DDBJ databases">
        <authorList>
            <person name="de Groot N.N."/>
        </authorList>
    </citation>
    <scope>NUCLEOTIDE SEQUENCE [LARGE SCALE GENOMIC DNA]</scope>
    <source>
        <strain evidence="2 3">Nm1</strain>
    </source>
</reference>
<feature type="domain" description="DUF4347" evidence="1">
    <location>
        <begin position="18"/>
        <end position="181"/>
    </location>
</feature>
<evidence type="ECO:0000259" key="1">
    <source>
        <dbReference type="Pfam" id="PF14252"/>
    </source>
</evidence>
<dbReference type="STRING" id="44576.SAMN05421881_103726"/>
<organism evidence="2 3">
    <name type="scientific">Nitrosomonas halophila</name>
    <dbReference type="NCBI Taxonomy" id="44576"/>
    <lineage>
        <taxon>Bacteria</taxon>
        <taxon>Pseudomonadati</taxon>
        <taxon>Pseudomonadota</taxon>
        <taxon>Betaproteobacteria</taxon>
        <taxon>Nitrosomonadales</taxon>
        <taxon>Nitrosomonadaceae</taxon>
        <taxon>Nitrosomonas</taxon>
    </lineage>
</organism>
<dbReference type="PANTHER" id="PTHR14139">
    <property type="entry name" value="CALSYNTENIN"/>
    <property type="match status" value="1"/>
</dbReference>
<keyword evidence="3" id="KW-1185">Reference proteome</keyword>
<accession>A0A1H3K3T2</accession>
<dbReference type="InterPro" id="IPR018511">
    <property type="entry name" value="Hemolysin-typ_Ca-bd_CS"/>
</dbReference>
<dbReference type="PANTHER" id="PTHR14139:SF2">
    <property type="entry name" value="CALSYNTENIN-1"/>
    <property type="match status" value="1"/>
</dbReference>
<dbReference type="GO" id="GO:0005509">
    <property type="term" value="F:calcium ion binding"/>
    <property type="evidence" value="ECO:0007669"/>
    <property type="project" value="InterPro"/>
</dbReference>
<dbReference type="Pfam" id="PF14252">
    <property type="entry name" value="DUF4347"/>
    <property type="match status" value="1"/>
</dbReference>
<dbReference type="Gene3D" id="2.150.10.10">
    <property type="entry name" value="Serralysin-like metalloprotease, C-terminal"/>
    <property type="match status" value="1"/>
</dbReference>
<name>A0A1H3K3T2_9PROT</name>
<evidence type="ECO:0000313" key="3">
    <source>
        <dbReference type="Proteomes" id="UP000198640"/>
    </source>
</evidence>
<sequence length="2098" mass="215875">MASLPGVKPAHAAGCKEIVFIDQGVEDYSHLVAAARAGVMVHVIDSSRDGVRQISATLKQQSGLSAVHIVSHGSAGCLALGNSLLAVETLARYRGDLFAWQQALNEHAEILLYGCHVGQGTLGEYFVGQLADMTGAKIAASSHLTGNVEQGGNWILDVTEGDVSARFVFCKEKLKYFNSLLNTNTLDFTNDTVSDYVTAVHPTDNFGTIHFKVVRDSDSTGTVRTSLNLAETGSINDTYDDFYYPGTDGTYLVIYTDGREVSFQSVKFGSIGASIYTSLTVYAYKDDVLLGSETFSPSGATFPNDETVEIVTFTSPIFRNADEIRLIGANNFGNDVGQLLIDDLVIANAILPNDPPSLTINDTTLAYAENNAATQIDASATLNDPDGDADWNGGTLTIQITGNAEAADHLSIVGNVGGIHADGTALKDGTTVIGTLSAEGGTVNDDTVLTITFNVNATNVRVQQVVQAIHYHNDSNDPGIGDRTITFTATDRHGGTASDTRTVAITAINDAPILTATPAAPTFTEGGAAVSLFSGTAIDAVEAGDQIVELVLTVIQVTDGMHEVLTIDGSDVSLTDGNSVAATATHAMTVGVAVTGTTATVTISKAGGIAPAEAQTLVDAIAYSNTSQNPTAAERVITLTSIQDSGGTADGGVDTTVLAIASTVTVVPVNDPPEIGNLDGDAVGFSVGGAAVALDKDADVTLTDVDTSVFAGSNVTAAITANGQSAEDELLVGDVGPISLSGLNVEHTDGVTIGTVTGGTAGESLVVTLNAHATVARVEDLLKALQYVNTNPDTVNTDPRTVSVTVDDGEDEHSTSLAQLITVTLVRAPIIDLDSDGSTFTEKGGAVALVGEDATITDDGSFKSLTVTLTNRPDGVAESLSSTYGTGALTVNGEDVTIAAYDNATGVLHISVTGGPVSEETMQLLIKSIRYDNASNDPDTTARSITFSATDNDDHVGPPVTATLNMVPVNDPPALTAIGENPAFSQGGAAVSLFSGAAASTVESGQSLKQLIITVTNVTDGDGANEWLSVDGQEIALSGGNSGTTDATGITYNVTWAANTATLTLTKAGMNTAAVQALVEGLGYRNTSTPPSDSTRVVTLTHLKDDGGTADGGEDTAVLSIASTVSVTPYPTLSSATYDAAAGELIVTGAHIQANGSGADIDVSKLTVTGEGGETYTLMDSANVNRTSDTQFTVTLSMADRAALNQIINKNGAASTTSTVYNLAAADDWNTTVMDGDTADMTGNGITVSNVPVPAITSATYDASTGILVVTGTGFVKRAGADNDIDVSKLSFTGEGGESYTLTSGNVDITSGTAFTVTLNAADRVAVNLFLNKNGTVSTGGTSYNLAAAEDWAAGADAAVAVADLAGNGITVSNVAVPAITAATYDARTGVLVVTGTDFLKLDGAANDIDVSKLSITGQGGATHTLTDTANVEITSGTSFSVTLSATDKAAVNQIINRTGATAVDDTLYNLAAEAGWAAGAAVSVADMTGNNITATLPPPSSGAGGRTAPPAVPTTATVDGMPVTIIKQSDGAVLLTVPVVGGNWENDPATSSHEHADIPVITDAQGKPVLTVGLPIGVGLRTAGQSQAQDTSSAAEDLAARIQNKITPGSASGQAMMAHARQFIDTLELGSSAHVHTLELIADASQRAEVPIMITGSADLASGKQLLVIDGSNLPPGTVLRLDDIAFAAVSGPVHLMGGKGGNFVTADGQDQVIILGADDDILFGGDGNDIVGSLGGDDFVSGGAGDDVVFGGTGNDILLGGPGNDRLNGGFGFDMALQEGVLADYEVTIRGHEAILTHRNGEIDSLIDVELVRFDIGPSLAIAYSAAEAAAHHLVKTWLERDLTSTEGNALQNWRDAEVDEIVAAFLNLPEAAGLREKNSDELLAGLTSNPYVIQLNVVREYIGSDGNDQGYLPLGLAMHVDGGAGHDVLRMAGGRDAVHLELVGDVVELTRLSDGAMLGLKNAEAIAFDSGETVLFAHNTTEGILGRLFHSFFNRDATSAEWQLGREALAAQVDPDMILDWFQERAELAALTNADYIQILYWQTYGRQATGSELQAQLLRLENETIDRSWLAVEIAASNEAIDLVGNVMLTEGWI</sequence>
<dbReference type="InterPro" id="IPR025592">
    <property type="entry name" value="DUF4347"/>
</dbReference>